<reference evidence="1" key="1">
    <citation type="journal article" date="2021" name="Viruses">
        <title>Novel Viruses That Lyse Plant and Human Strains of Kosakonia cowanii.</title>
        <authorList>
            <person name="Petrzik K."/>
            <person name="Brazdova S."/>
            <person name="Krawczyk K."/>
        </authorList>
    </citation>
    <scope>NUCLEOTIDE SEQUENCE</scope>
</reference>
<accession>A0AAE8BEF7</accession>
<sequence length="206" mass="24027">MDKHFELNRNGNNGWTLNRGEHQIQICRLKEEIQIGPVFKKEQCGVAFRYQDLRKDSVEESVTFSLSVIDPEHDNTEHSLVYMTRKMLEQIKLGTFGNEWSKYHSSAEFMEYVLKFLGEDPNVYLDKQIPIPMDTPDGKVWFVNVGEYRYRATRSYSMSSGYYATIIHCENVNFGLNKDLYKHRSATLMSKTALPLNYKDAVNAFK</sequence>
<dbReference type="GeneID" id="77953117"/>
<organism evidence="1 2">
    <name type="scientific">Kosakonia phage Kc263</name>
    <dbReference type="NCBI Taxonomy" id="2863194"/>
    <lineage>
        <taxon>Viruses</taxon>
        <taxon>Duplodnaviria</taxon>
        <taxon>Heunggongvirae</taxon>
        <taxon>Uroviricota</taxon>
        <taxon>Caudoviricetes</taxon>
        <taxon>Chimalliviridae</taxon>
        <taxon>Branisovskavirus</taxon>
        <taxon>Branisovskavirus Kc263</taxon>
    </lineage>
</organism>
<evidence type="ECO:0000313" key="2">
    <source>
        <dbReference type="Proteomes" id="UP000828443"/>
    </source>
</evidence>
<protein>
    <submittedName>
        <fullName evidence="1">Uncharacterized protein</fullName>
    </submittedName>
</protein>
<evidence type="ECO:0000313" key="1">
    <source>
        <dbReference type="EMBL" id="QYN79940.1"/>
    </source>
</evidence>
<dbReference type="RefSeq" id="YP_010676752.1">
    <property type="nucleotide sequence ID" value="NC_071015.1"/>
</dbReference>
<keyword evidence="2" id="KW-1185">Reference proteome</keyword>
<name>A0AAE8BEF7_9CAUD</name>
<dbReference type="Proteomes" id="UP000828443">
    <property type="component" value="Segment"/>
</dbReference>
<dbReference type="EMBL" id="MZ348422">
    <property type="protein sequence ID" value="QYN79940.1"/>
    <property type="molecule type" value="Genomic_DNA"/>
</dbReference>
<dbReference type="KEGG" id="vg:77953117"/>
<proteinExistence type="predicted"/>